<dbReference type="EMBL" id="JAUSVY010000002">
    <property type="protein sequence ID" value="MDQ0504551.1"/>
    <property type="molecule type" value="Genomic_DNA"/>
</dbReference>
<evidence type="ECO:0000313" key="3">
    <source>
        <dbReference type="EMBL" id="MDQ0504551.1"/>
    </source>
</evidence>
<feature type="signal peptide" evidence="1">
    <location>
        <begin position="1"/>
        <end position="23"/>
    </location>
</feature>
<evidence type="ECO:0000313" key="4">
    <source>
        <dbReference type="Proteomes" id="UP001241747"/>
    </source>
</evidence>
<dbReference type="Pfam" id="PF12151">
    <property type="entry name" value="MVL"/>
    <property type="match status" value="1"/>
</dbReference>
<dbReference type="Gene3D" id="3.30.1490.230">
    <property type="match status" value="3"/>
</dbReference>
<sequence length="186" mass="20241">MIARVVRLLVLAALLVWSPGVRADWVSAGPIWNNADAEGKCQRACGANIWDGNWKTVVPGQEAMCRCQPAAMRGESHGRAVEIEAGPIWNDADAAGKCARVCGGMNWWNGQWRTTISGRQSVCGCVWDRSQNPRGGTIIPVDAGVIWNEAEAETICPRICGGSDRWDGNWRTLSPGRSTCDCRMGR</sequence>
<feature type="chain" id="PRO_5047178720" description="Mannan-binding protein domain-containing protein" evidence="1">
    <location>
        <begin position="24"/>
        <end position="186"/>
    </location>
</feature>
<dbReference type="InterPro" id="IPR053754">
    <property type="entry name" value="OligoMan_bind_ChitinaseAct_sf"/>
</dbReference>
<proteinExistence type="predicted"/>
<keyword evidence="4" id="KW-1185">Reference proteome</keyword>
<gene>
    <name evidence="3" type="ORF">QOZ94_001325</name>
</gene>
<keyword evidence="1" id="KW-0732">Signal</keyword>
<accession>A0ABU0LBS1</accession>
<evidence type="ECO:0000256" key="1">
    <source>
        <dbReference type="SAM" id="SignalP"/>
    </source>
</evidence>
<reference evidence="3 4" key="1">
    <citation type="submission" date="2023-07" db="EMBL/GenBank/DDBJ databases">
        <title>Genomic Encyclopedia of Type Strains, Phase IV (KMG-IV): sequencing the most valuable type-strain genomes for metagenomic binning, comparative biology and taxonomic classification.</title>
        <authorList>
            <person name="Goeker M."/>
        </authorList>
    </citation>
    <scope>NUCLEOTIDE SEQUENCE [LARGE SCALE GENOMIC DNA]</scope>
    <source>
        <strain evidence="3 4">DSM 3770</strain>
    </source>
</reference>
<organism evidence="3 4">
    <name type="scientific">Xanthobacter agilis</name>
    <dbReference type="NCBI Taxonomy" id="47492"/>
    <lineage>
        <taxon>Bacteria</taxon>
        <taxon>Pseudomonadati</taxon>
        <taxon>Pseudomonadota</taxon>
        <taxon>Alphaproteobacteria</taxon>
        <taxon>Hyphomicrobiales</taxon>
        <taxon>Xanthobacteraceae</taxon>
        <taxon>Xanthobacter</taxon>
    </lineage>
</organism>
<evidence type="ECO:0000259" key="2">
    <source>
        <dbReference type="Pfam" id="PF12151"/>
    </source>
</evidence>
<dbReference type="Proteomes" id="UP001241747">
    <property type="component" value="Unassembled WGS sequence"/>
</dbReference>
<dbReference type="RefSeq" id="WP_237344973.1">
    <property type="nucleotide sequence ID" value="NZ_JABWGX010000007.1"/>
</dbReference>
<protein>
    <recommendedName>
        <fullName evidence="2">Mannan-binding protein domain-containing protein</fullName>
    </recommendedName>
</protein>
<comment type="caution">
    <text evidence="3">The sequence shown here is derived from an EMBL/GenBank/DDBJ whole genome shotgun (WGS) entry which is preliminary data.</text>
</comment>
<feature type="domain" description="Mannan-binding protein" evidence="2">
    <location>
        <begin position="92"/>
        <end position="125"/>
    </location>
</feature>
<name>A0ABU0LBS1_XANAG</name>
<dbReference type="InterPro" id="IPR021992">
    <property type="entry name" value="MVL"/>
</dbReference>